<evidence type="ECO:0000313" key="1">
    <source>
        <dbReference type="EMBL" id="EWZ29868.1"/>
    </source>
</evidence>
<dbReference type="HOGENOM" id="CLU_2849769_0_0_1"/>
<protein>
    <submittedName>
        <fullName evidence="1">Uncharacterized protein</fullName>
    </submittedName>
</protein>
<dbReference type="Proteomes" id="UP000030766">
    <property type="component" value="Unassembled WGS sequence"/>
</dbReference>
<proteinExistence type="predicted"/>
<sequence>MSDGSLYHKCGSVFVFFCLRDGYGMIDLVLHNYLLTKASPNDFDFKTSAHFLICGITDTASFSTTT</sequence>
<dbReference type="EMBL" id="JH717911">
    <property type="protein sequence ID" value="EWZ29868.1"/>
    <property type="molecule type" value="Genomic_DNA"/>
</dbReference>
<reference evidence="1" key="1">
    <citation type="submission" date="2011-06" db="EMBL/GenBank/DDBJ databases">
        <title>The Genome Sequence of Fusarium oxysporum Fo47.</title>
        <authorList>
            <consortium name="The Broad Institute Genome Sequencing Platform"/>
            <person name="Ma L.-J."/>
            <person name="Gale L.R."/>
            <person name="Schwartz D.C."/>
            <person name="Zhou S."/>
            <person name="Corby-Kistler H."/>
            <person name="Young S.K."/>
            <person name="Zeng Q."/>
            <person name="Gargeya S."/>
            <person name="Fitzgerald M."/>
            <person name="Haas B."/>
            <person name="Abouelleil A."/>
            <person name="Alvarado L."/>
            <person name="Arachchi H.M."/>
            <person name="Berlin A."/>
            <person name="Brown A."/>
            <person name="Chapman S.B."/>
            <person name="Chen Z."/>
            <person name="Dunbar C."/>
            <person name="Freedman E."/>
            <person name="Gearin G."/>
            <person name="Gellesch M."/>
            <person name="Goldberg J."/>
            <person name="Griggs A."/>
            <person name="Gujja S."/>
            <person name="Heiman D."/>
            <person name="Howarth C."/>
            <person name="Larson L."/>
            <person name="Lui A."/>
            <person name="MacDonald P.J.P."/>
            <person name="Mehta T."/>
            <person name="Montmayeur A."/>
            <person name="Murphy C."/>
            <person name="Neiman D."/>
            <person name="Pearson M."/>
            <person name="Priest M."/>
            <person name="Roberts A."/>
            <person name="Saif S."/>
            <person name="Shea T."/>
            <person name="Shenoy N."/>
            <person name="Sisk P."/>
            <person name="Stolte C."/>
            <person name="Sykes S."/>
            <person name="Wortman J."/>
            <person name="Nusbaum C."/>
            <person name="Birren B."/>
        </authorList>
    </citation>
    <scope>NUCLEOTIDE SEQUENCE [LARGE SCALE GENOMIC DNA]</scope>
    <source>
        <strain evidence="1">Fo47</strain>
    </source>
</reference>
<name>W9JKF2_FUSOX</name>
<accession>W9JKF2</accession>
<reference evidence="1" key="2">
    <citation type="submission" date="2012-06" db="EMBL/GenBank/DDBJ databases">
        <title>Annotation of the Genome Sequence of Fusarium oxysporum Fo47.</title>
        <authorList>
            <consortium name="The Broad Institute Genomics Platform"/>
            <person name="Ma L.-J."/>
            <person name="Corby-Kistler H."/>
            <person name="Broz K."/>
            <person name="Gale L.R."/>
            <person name="Jonkers W."/>
            <person name="O'Donnell K."/>
            <person name="Ploetz R."/>
            <person name="Steinberg C."/>
            <person name="Schwartz D.C."/>
            <person name="VanEtten H."/>
            <person name="Zhou S."/>
            <person name="Young S.K."/>
            <person name="Zeng Q."/>
            <person name="Gargeya S."/>
            <person name="Fitzgerald M."/>
            <person name="Abouelleil A."/>
            <person name="Alvarado L."/>
            <person name="Chapman S.B."/>
            <person name="Gainer-Dewar J."/>
            <person name="Goldberg J."/>
            <person name="Griggs A."/>
            <person name="Gujja S."/>
            <person name="Hansen M."/>
            <person name="Howarth C."/>
            <person name="Imamovic A."/>
            <person name="Ireland A."/>
            <person name="Larimer J."/>
            <person name="McCowan C."/>
            <person name="Murphy C."/>
            <person name="Pearson M."/>
            <person name="Poon T.W."/>
            <person name="Priest M."/>
            <person name="Roberts A."/>
            <person name="Saif S."/>
            <person name="Shea T."/>
            <person name="Sykes S."/>
            <person name="Wortman J."/>
            <person name="Nusbaum C."/>
            <person name="Birren B."/>
        </authorList>
    </citation>
    <scope>NUCLEOTIDE SEQUENCE</scope>
    <source>
        <strain evidence="1">Fo47</strain>
    </source>
</reference>
<gene>
    <name evidence="1" type="ORF">FOZG_16725</name>
</gene>
<dbReference type="AlphaFoldDB" id="W9JKF2"/>
<organism evidence="1">
    <name type="scientific">Fusarium oxysporum Fo47</name>
    <dbReference type="NCBI Taxonomy" id="660027"/>
    <lineage>
        <taxon>Eukaryota</taxon>
        <taxon>Fungi</taxon>
        <taxon>Dikarya</taxon>
        <taxon>Ascomycota</taxon>
        <taxon>Pezizomycotina</taxon>
        <taxon>Sordariomycetes</taxon>
        <taxon>Hypocreomycetidae</taxon>
        <taxon>Hypocreales</taxon>
        <taxon>Nectriaceae</taxon>
        <taxon>Fusarium</taxon>
        <taxon>Fusarium oxysporum species complex</taxon>
    </lineage>
</organism>
<dbReference type="VEuPathDB" id="FungiDB:FOZG_16725"/>